<feature type="non-terminal residue" evidence="1">
    <location>
        <position position="95"/>
    </location>
</feature>
<dbReference type="AlphaFoldDB" id="U1MWT6"/>
<accession>U1MWT6</accession>
<evidence type="ECO:0000313" key="2">
    <source>
        <dbReference type="Proteomes" id="UP000030710"/>
    </source>
</evidence>
<dbReference type="Proteomes" id="UP000030710">
    <property type="component" value="Unassembled WGS sequence"/>
</dbReference>
<gene>
    <name evidence="1" type="ORF">J07HQW2_01331</name>
</gene>
<dbReference type="HOGENOM" id="CLU_2377488_0_0_2"/>
<dbReference type="STRING" id="1238425.J07HQW2_01331"/>
<evidence type="ECO:0000313" key="1">
    <source>
        <dbReference type="EMBL" id="ERG94889.1"/>
    </source>
</evidence>
<dbReference type="EMBL" id="KE356561">
    <property type="protein sequence ID" value="ERG94889.1"/>
    <property type="molecule type" value="Genomic_DNA"/>
</dbReference>
<sequence length="95" mass="10641">MRKSTLIVVLIIIWTGVFAVVNVDTYNIDADNDRLTTSHKVTTDVNDLNRIDSDYDGIIDADSMDYSISPTETNSVTFQKRLDDSGLLVIIEENT</sequence>
<reference evidence="1 2" key="1">
    <citation type="journal article" date="2013" name="PLoS ONE">
        <title>Assembly-driven community genomics of a hypersaline microbial ecosystem.</title>
        <authorList>
            <person name="Podell S."/>
            <person name="Ugalde J.A."/>
            <person name="Narasingarao P."/>
            <person name="Banfield J.F."/>
            <person name="Heidelberg K.B."/>
            <person name="Allen E.E."/>
        </authorList>
    </citation>
    <scope>NUCLEOTIDE SEQUENCE [LARGE SCALE GENOMIC DNA]</scope>
    <source>
        <strain evidence="2">J07HQW2</strain>
    </source>
</reference>
<protein>
    <submittedName>
        <fullName evidence="1">Uncharacterized protein</fullName>
    </submittedName>
</protein>
<organism evidence="1 2">
    <name type="scientific">Haloquadratum walsbyi J07HQW2</name>
    <dbReference type="NCBI Taxonomy" id="1238425"/>
    <lineage>
        <taxon>Archaea</taxon>
        <taxon>Methanobacteriati</taxon>
        <taxon>Methanobacteriota</taxon>
        <taxon>Stenosarchaea group</taxon>
        <taxon>Halobacteria</taxon>
        <taxon>Halobacteriales</taxon>
        <taxon>Haloferacaceae</taxon>
        <taxon>Haloquadratum</taxon>
    </lineage>
</organism>
<proteinExistence type="predicted"/>
<dbReference type="RefSeq" id="WP_021054380.1">
    <property type="nucleotide sequence ID" value="NZ_KE356561.1"/>
</dbReference>
<name>U1MWT6_9EURY</name>